<dbReference type="Proteomes" id="UP001239111">
    <property type="component" value="Chromosome 4"/>
</dbReference>
<dbReference type="EMBL" id="CM056744">
    <property type="protein sequence ID" value="KAJ8668195.1"/>
    <property type="molecule type" value="Genomic_DNA"/>
</dbReference>
<name>A0ACC2NAK6_9HYME</name>
<gene>
    <name evidence="1" type="ORF">QAD02_009858</name>
</gene>
<evidence type="ECO:0000313" key="1">
    <source>
        <dbReference type="EMBL" id="KAJ8668195.1"/>
    </source>
</evidence>
<protein>
    <submittedName>
        <fullName evidence="1">Uncharacterized protein</fullName>
    </submittedName>
</protein>
<organism evidence="1 2">
    <name type="scientific">Eretmocerus hayati</name>
    <dbReference type="NCBI Taxonomy" id="131215"/>
    <lineage>
        <taxon>Eukaryota</taxon>
        <taxon>Metazoa</taxon>
        <taxon>Ecdysozoa</taxon>
        <taxon>Arthropoda</taxon>
        <taxon>Hexapoda</taxon>
        <taxon>Insecta</taxon>
        <taxon>Pterygota</taxon>
        <taxon>Neoptera</taxon>
        <taxon>Endopterygota</taxon>
        <taxon>Hymenoptera</taxon>
        <taxon>Apocrita</taxon>
        <taxon>Proctotrupomorpha</taxon>
        <taxon>Chalcidoidea</taxon>
        <taxon>Aphelinidae</taxon>
        <taxon>Aphelininae</taxon>
        <taxon>Eretmocerus</taxon>
    </lineage>
</organism>
<sequence length="429" mass="49385">MSYIDLIEENKIDDVAQLIRLNVPINQISPDGRSALYVAAEKNLLQMARLLIESGAQVNMLTSKGPALMVAVRFHHVDMVELLISHGADPKIYDASRHTAIEHCIFSPGQSYIKINLLKMLFAAGARINQIHDLSMKKTQIIETCETKLVKFLITDLRLDIGSKYMRDPMNVPIHWALKNRDCINVINMLIAMKISNVDDSNCSGQTPFLKAVILQNLPAMRLLLELGANPDTTDRNNQSALHWAVNLNNNIDIFELVITHSNHNKVIELVQSRTAEDWCPSRAEVLVKRLAVIFFERMDSPKQWIREKYSFYDAFYLRCEMELKLLSNRHLKTLSFFTLLVSNVSTVPREHDLLILKENFREYYIYGRNLCEKQQVIKERHALFLSARAKLAQLLFNCDDAFYTVCEEVMKNLNHFDYENLASLDELN</sequence>
<accession>A0ACC2NAK6</accession>
<proteinExistence type="predicted"/>
<evidence type="ECO:0000313" key="2">
    <source>
        <dbReference type="Proteomes" id="UP001239111"/>
    </source>
</evidence>
<keyword evidence="2" id="KW-1185">Reference proteome</keyword>
<reference evidence="1" key="1">
    <citation type="submission" date="2023-04" db="EMBL/GenBank/DDBJ databases">
        <title>A chromosome-level genome assembly of the parasitoid wasp Eretmocerus hayati.</title>
        <authorList>
            <person name="Zhong Y."/>
            <person name="Liu S."/>
            <person name="Liu Y."/>
        </authorList>
    </citation>
    <scope>NUCLEOTIDE SEQUENCE</scope>
    <source>
        <strain evidence="1">ZJU_SS_LIU_2023</strain>
    </source>
</reference>
<comment type="caution">
    <text evidence="1">The sequence shown here is derived from an EMBL/GenBank/DDBJ whole genome shotgun (WGS) entry which is preliminary data.</text>
</comment>